<comment type="caution">
    <text evidence="1">The sequence shown here is derived from an EMBL/GenBank/DDBJ whole genome shotgun (WGS) entry which is preliminary data.</text>
</comment>
<dbReference type="InterPro" id="IPR004551">
    <property type="entry name" value="Dphthn_synthase"/>
</dbReference>
<dbReference type="AlphaFoldDB" id="A0A8S0UQC5"/>
<gene>
    <name evidence="1" type="ORF">OLEA9_A046491</name>
</gene>
<dbReference type="Proteomes" id="UP000594638">
    <property type="component" value="Unassembled WGS sequence"/>
</dbReference>
<dbReference type="Gramene" id="OE9A046491T1">
    <property type="protein sequence ID" value="OE9A046491C1"/>
    <property type="gene ID" value="OE9A046491"/>
</dbReference>
<evidence type="ECO:0000313" key="1">
    <source>
        <dbReference type="EMBL" id="CAA3020442.1"/>
    </source>
</evidence>
<accession>A0A8S0UQC5</accession>
<dbReference type="GO" id="GO:0017183">
    <property type="term" value="P:protein histidyl modification to diphthamide"/>
    <property type="evidence" value="ECO:0007669"/>
    <property type="project" value="InterPro"/>
</dbReference>
<dbReference type="PANTHER" id="PTHR10882:SF0">
    <property type="entry name" value="DIPHTHINE METHYL ESTER SYNTHASE"/>
    <property type="match status" value="1"/>
</dbReference>
<dbReference type="SUPFAM" id="SSF53790">
    <property type="entry name" value="Tetrapyrrole methylase"/>
    <property type="match status" value="1"/>
</dbReference>
<sequence>MCRGKREYEPPRYMTLNAAIEQLLEIEQNRRESAYIKDTSCVGLARGGSEDQAIVAGSTKQLLTIDFGPPLHCLVIVGNVHPVEEEMLEFYTVGKSSNKLLNFYRLH</sequence>
<proteinExistence type="predicted"/>
<reference evidence="1 2" key="1">
    <citation type="submission" date="2019-12" db="EMBL/GenBank/DDBJ databases">
        <authorList>
            <person name="Alioto T."/>
            <person name="Alioto T."/>
            <person name="Gomez Garrido J."/>
        </authorList>
    </citation>
    <scope>NUCLEOTIDE SEQUENCE [LARGE SCALE GENOMIC DNA]</scope>
</reference>
<dbReference type="Gene3D" id="3.30.950.10">
    <property type="entry name" value="Methyltransferase, Cobalt-precorrin-4 Transmethylase, Domain 2"/>
    <property type="match status" value="1"/>
</dbReference>
<name>A0A8S0UQC5_OLEEU</name>
<dbReference type="PANTHER" id="PTHR10882">
    <property type="entry name" value="DIPHTHINE SYNTHASE"/>
    <property type="match status" value="1"/>
</dbReference>
<dbReference type="InterPro" id="IPR035996">
    <property type="entry name" value="4pyrrol_Methylase_sf"/>
</dbReference>
<dbReference type="OrthoDB" id="2516at2759"/>
<keyword evidence="2" id="KW-1185">Reference proteome</keyword>
<dbReference type="InterPro" id="IPR014776">
    <property type="entry name" value="4pyrrole_Mease_sub2"/>
</dbReference>
<evidence type="ECO:0000313" key="2">
    <source>
        <dbReference type="Proteomes" id="UP000594638"/>
    </source>
</evidence>
<dbReference type="GO" id="GO:0008168">
    <property type="term" value="F:methyltransferase activity"/>
    <property type="evidence" value="ECO:0007669"/>
    <property type="project" value="InterPro"/>
</dbReference>
<dbReference type="EMBL" id="CACTIH010009038">
    <property type="protein sequence ID" value="CAA3020442.1"/>
    <property type="molecule type" value="Genomic_DNA"/>
</dbReference>
<organism evidence="1 2">
    <name type="scientific">Olea europaea subsp. europaea</name>
    <dbReference type="NCBI Taxonomy" id="158383"/>
    <lineage>
        <taxon>Eukaryota</taxon>
        <taxon>Viridiplantae</taxon>
        <taxon>Streptophyta</taxon>
        <taxon>Embryophyta</taxon>
        <taxon>Tracheophyta</taxon>
        <taxon>Spermatophyta</taxon>
        <taxon>Magnoliopsida</taxon>
        <taxon>eudicotyledons</taxon>
        <taxon>Gunneridae</taxon>
        <taxon>Pentapetalae</taxon>
        <taxon>asterids</taxon>
        <taxon>lamiids</taxon>
        <taxon>Lamiales</taxon>
        <taxon>Oleaceae</taxon>
        <taxon>Oleeae</taxon>
        <taxon>Olea</taxon>
    </lineage>
</organism>
<protein>
    <submittedName>
        <fullName evidence="1">Probable diphthine methyl ester synthase</fullName>
    </submittedName>
</protein>